<dbReference type="Proteomes" id="UP000018420">
    <property type="component" value="Unassembled WGS sequence"/>
</dbReference>
<dbReference type="EMBL" id="ASYZ01000130">
    <property type="protein sequence ID" value="EPR83181.1"/>
    <property type="molecule type" value="Genomic_DNA"/>
</dbReference>
<gene>
    <name evidence="1" type="ORF">L292_0532</name>
</gene>
<reference evidence="1 2" key="1">
    <citation type="submission" date="2013-05" db="EMBL/GenBank/DDBJ databases">
        <title>Genome assembly of Acinetobacter junii MTCC 11364.</title>
        <authorList>
            <person name="Khatri I."/>
            <person name="Singh N.K."/>
            <person name="Subramanian S."/>
            <person name="Mayilraj S."/>
        </authorList>
    </citation>
    <scope>NUCLEOTIDE SEQUENCE [LARGE SCALE GENOMIC DNA]</scope>
    <source>
        <strain evidence="1 2">MTCC 11364</strain>
    </source>
</reference>
<evidence type="ECO:0000313" key="2">
    <source>
        <dbReference type="Proteomes" id="UP000018420"/>
    </source>
</evidence>
<comment type="caution">
    <text evidence="1">The sequence shown here is derived from an EMBL/GenBank/DDBJ whole genome shotgun (WGS) entry which is preliminary data.</text>
</comment>
<evidence type="ECO:0000313" key="1">
    <source>
        <dbReference type="EMBL" id="EPR83181.1"/>
    </source>
</evidence>
<protein>
    <submittedName>
        <fullName evidence="1">Uncharacterized protein</fullName>
    </submittedName>
</protein>
<organism evidence="1 2">
    <name type="scientific">Acinetobacter junii CIP 107470 = MTCC 11364</name>
    <dbReference type="NCBI Taxonomy" id="1217666"/>
    <lineage>
        <taxon>Bacteria</taxon>
        <taxon>Pseudomonadati</taxon>
        <taxon>Pseudomonadota</taxon>
        <taxon>Gammaproteobacteria</taxon>
        <taxon>Moraxellales</taxon>
        <taxon>Moraxellaceae</taxon>
        <taxon>Acinetobacter</taxon>
    </lineage>
</organism>
<name>S7WJ24_ACIJU</name>
<sequence>MDLIRLSCCNRNEIWRLLYSLLHNLLLALVEHLGQDSKQHIVVKIQLQTA</sequence>
<proteinExistence type="predicted"/>
<dbReference type="AlphaFoldDB" id="S7WJ24"/>
<accession>S7WJ24</accession>
<dbReference type="PATRIC" id="fig|1330047.3.peg.2379"/>